<feature type="region of interest" description="Disordered" evidence="7">
    <location>
        <begin position="112"/>
        <end position="142"/>
    </location>
</feature>
<dbReference type="PANTHER" id="PTHR23235:SF142">
    <property type="entry name" value="ZINC FINGER PROTEIN 384"/>
    <property type="match status" value="1"/>
</dbReference>
<dbReference type="Gene3D" id="3.30.160.60">
    <property type="entry name" value="Classic Zinc Finger"/>
    <property type="match status" value="3"/>
</dbReference>
<feature type="domain" description="C2H2-type" evidence="8">
    <location>
        <begin position="203"/>
        <end position="230"/>
    </location>
</feature>
<evidence type="ECO:0000256" key="6">
    <source>
        <dbReference type="PROSITE-ProRule" id="PRU00042"/>
    </source>
</evidence>
<dbReference type="PROSITE" id="PS50157">
    <property type="entry name" value="ZINC_FINGER_C2H2_2"/>
    <property type="match status" value="3"/>
</dbReference>
<dbReference type="InterPro" id="IPR013087">
    <property type="entry name" value="Znf_C2H2_type"/>
</dbReference>
<dbReference type="InterPro" id="IPR036236">
    <property type="entry name" value="Znf_C2H2_sf"/>
</dbReference>
<dbReference type="GO" id="GO:0008270">
    <property type="term" value="F:zinc ion binding"/>
    <property type="evidence" value="ECO:0007669"/>
    <property type="project" value="UniProtKB-KW"/>
</dbReference>
<dbReference type="Proteomes" id="UP000694568">
    <property type="component" value="Unplaced"/>
</dbReference>
<keyword evidence="10" id="KW-1185">Reference proteome</keyword>
<evidence type="ECO:0000256" key="2">
    <source>
        <dbReference type="ARBA" id="ARBA00022737"/>
    </source>
</evidence>
<dbReference type="GO" id="GO:0000978">
    <property type="term" value="F:RNA polymerase II cis-regulatory region sequence-specific DNA binding"/>
    <property type="evidence" value="ECO:0007669"/>
    <property type="project" value="TreeGrafter"/>
</dbReference>
<dbReference type="PROSITE" id="PS00028">
    <property type="entry name" value="ZINC_FINGER_C2H2_1"/>
    <property type="match status" value="3"/>
</dbReference>
<name>A0A8D0AEI7_SANLU</name>
<feature type="domain" description="C2H2-type" evidence="8">
    <location>
        <begin position="231"/>
        <end position="258"/>
    </location>
</feature>
<evidence type="ECO:0000256" key="1">
    <source>
        <dbReference type="ARBA" id="ARBA00022723"/>
    </source>
</evidence>
<dbReference type="AlphaFoldDB" id="A0A8D0AEI7"/>
<dbReference type="GeneTree" id="ENSGT01150000286958"/>
<dbReference type="FunFam" id="3.30.160.60:FF:002343">
    <property type="entry name" value="Zinc finger protein 33A"/>
    <property type="match status" value="1"/>
</dbReference>
<dbReference type="PANTHER" id="PTHR23235">
    <property type="entry name" value="KRUEPPEL-LIKE TRANSCRIPTION FACTOR"/>
    <property type="match status" value="1"/>
</dbReference>
<accession>A0A8D0AEI7</accession>
<keyword evidence="5" id="KW-0539">Nucleus</keyword>
<evidence type="ECO:0000256" key="3">
    <source>
        <dbReference type="ARBA" id="ARBA00022771"/>
    </source>
</evidence>
<dbReference type="GO" id="GO:0000981">
    <property type="term" value="F:DNA-binding transcription factor activity, RNA polymerase II-specific"/>
    <property type="evidence" value="ECO:0007669"/>
    <property type="project" value="TreeGrafter"/>
</dbReference>
<evidence type="ECO:0000256" key="5">
    <source>
        <dbReference type="ARBA" id="ARBA00023242"/>
    </source>
</evidence>
<proteinExistence type="predicted"/>
<protein>
    <recommendedName>
        <fullName evidence="8">C2H2-type domain-containing protein</fullName>
    </recommendedName>
</protein>
<evidence type="ECO:0000259" key="8">
    <source>
        <dbReference type="PROSITE" id="PS50157"/>
    </source>
</evidence>
<evidence type="ECO:0000256" key="7">
    <source>
        <dbReference type="SAM" id="MobiDB-lite"/>
    </source>
</evidence>
<reference evidence="9" key="2">
    <citation type="submission" date="2025-09" db="UniProtKB">
        <authorList>
            <consortium name="Ensembl"/>
        </authorList>
    </citation>
    <scope>IDENTIFICATION</scope>
</reference>
<keyword evidence="4" id="KW-0862">Zinc</keyword>
<keyword evidence="3 6" id="KW-0863">Zinc-finger</keyword>
<sequence length="293" mass="33993">MKTHNVNIFQSEIDFGPGPLYRIRKELPFCAYHFSFFYLCFSWRILPNKFVIQSPPSNVLHCVPFILSTPSPAWCVCTPVQQGAVVSHMEHFEWLSLMSVFGLQHQSVSAVEPPKSQHCEEDGGSSMEQEEHPEPLQVKKEPQQLKSHRDFWMGHNAEQLESVESDIKDFILSPSSLKSSLQDPTLPFHPYHNNHCEESKDKAYCCFCEKRFSNCSHLAAHIRTHTGERPYICELCRKTFITTSALNRHQTIHTEGKHFVCNYCNKSFKWMESLGRHMRSKRHYLLCSGVLYL</sequence>
<dbReference type="SMART" id="SM00355">
    <property type="entry name" value="ZnF_C2H2"/>
    <property type="match status" value="3"/>
</dbReference>
<evidence type="ECO:0000313" key="9">
    <source>
        <dbReference type="Ensembl" id="ENSSLUP00000053899.1"/>
    </source>
</evidence>
<organism evidence="9 10">
    <name type="scientific">Sander lucioperca</name>
    <name type="common">Pike-perch</name>
    <name type="synonym">Perca lucioperca</name>
    <dbReference type="NCBI Taxonomy" id="283035"/>
    <lineage>
        <taxon>Eukaryota</taxon>
        <taxon>Metazoa</taxon>
        <taxon>Chordata</taxon>
        <taxon>Craniata</taxon>
        <taxon>Vertebrata</taxon>
        <taxon>Euteleostomi</taxon>
        <taxon>Actinopterygii</taxon>
        <taxon>Neopterygii</taxon>
        <taxon>Teleostei</taxon>
        <taxon>Neoteleostei</taxon>
        <taxon>Acanthomorphata</taxon>
        <taxon>Eupercaria</taxon>
        <taxon>Perciformes</taxon>
        <taxon>Percoidei</taxon>
        <taxon>Percidae</taxon>
        <taxon>Luciopercinae</taxon>
        <taxon>Sander</taxon>
    </lineage>
</organism>
<feature type="domain" description="C2H2-type" evidence="8">
    <location>
        <begin position="259"/>
        <end position="283"/>
    </location>
</feature>
<keyword evidence="1" id="KW-0479">Metal-binding</keyword>
<dbReference type="Pfam" id="PF00096">
    <property type="entry name" value="zf-C2H2"/>
    <property type="match status" value="3"/>
</dbReference>
<feature type="compositionally biased region" description="Basic and acidic residues" evidence="7">
    <location>
        <begin position="129"/>
        <end position="142"/>
    </location>
</feature>
<reference evidence="9" key="1">
    <citation type="submission" date="2025-08" db="UniProtKB">
        <authorList>
            <consortium name="Ensembl"/>
        </authorList>
    </citation>
    <scope>IDENTIFICATION</scope>
</reference>
<evidence type="ECO:0000256" key="4">
    <source>
        <dbReference type="ARBA" id="ARBA00022833"/>
    </source>
</evidence>
<dbReference type="Ensembl" id="ENSSLUT00000055483.1">
    <property type="protein sequence ID" value="ENSSLUP00000053899.1"/>
    <property type="gene ID" value="ENSSLUG00000023344.1"/>
</dbReference>
<evidence type="ECO:0000313" key="10">
    <source>
        <dbReference type="Proteomes" id="UP000694568"/>
    </source>
</evidence>
<dbReference type="SUPFAM" id="SSF57667">
    <property type="entry name" value="beta-beta-alpha zinc fingers"/>
    <property type="match status" value="2"/>
</dbReference>
<keyword evidence="2" id="KW-0677">Repeat</keyword>